<dbReference type="PANTHER" id="PTHR47260">
    <property type="entry name" value="UPF0644 PROTEIN PB2B4.06"/>
    <property type="match status" value="1"/>
</dbReference>
<dbReference type="PANTHER" id="PTHR47260:SF3">
    <property type="entry name" value="THIOESTERASE FAMILY PROTEIN (AFU_ORTHOLOGUE AFUA_7G03960)"/>
    <property type="match status" value="1"/>
</dbReference>
<keyword evidence="4" id="KW-1185">Reference proteome</keyword>
<proteinExistence type="predicted"/>
<dbReference type="NCBIfam" id="TIGR00369">
    <property type="entry name" value="unchar_dom_1"/>
    <property type="match status" value="1"/>
</dbReference>
<dbReference type="CDD" id="cd03443">
    <property type="entry name" value="PaaI_thioesterase"/>
    <property type="match status" value="1"/>
</dbReference>
<accession>A0ABW0U392</accession>
<gene>
    <name evidence="3" type="ORF">ACFPTR_00620</name>
</gene>
<dbReference type="EC" id="3.1.2.-" evidence="3"/>
<name>A0ABW0U392_9BACI</name>
<dbReference type="InterPro" id="IPR029069">
    <property type="entry name" value="HotDog_dom_sf"/>
</dbReference>
<dbReference type="Pfam" id="PF03061">
    <property type="entry name" value="4HBT"/>
    <property type="match status" value="1"/>
</dbReference>
<dbReference type="InterPro" id="IPR006683">
    <property type="entry name" value="Thioestr_dom"/>
</dbReference>
<comment type="caution">
    <text evidence="3">The sequence shown here is derived from an EMBL/GenBank/DDBJ whole genome shotgun (WGS) entry which is preliminary data.</text>
</comment>
<dbReference type="SUPFAM" id="SSF54637">
    <property type="entry name" value="Thioesterase/thiol ester dehydrase-isomerase"/>
    <property type="match status" value="1"/>
</dbReference>
<dbReference type="InterPro" id="IPR052061">
    <property type="entry name" value="PTE-AB_protein"/>
</dbReference>
<organism evidence="3 4">
    <name type="scientific">Aliibacillus thermotolerans</name>
    <dbReference type="NCBI Taxonomy" id="1834418"/>
    <lineage>
        <taxon>Bacteria</taxon>
        <taxon>Bacillati</taxon>
        <taxon>Bacillota</taxon>
        <taxon>Bacilli</taxon>
        <taxon>Bacillales</taxon>
        <taxon>Bacillaceae</taxon>
        <taxon>Aliibacillus</taxon>
    </lineage>
</organism>
<feature type="domain" description="Thioesterase" evidence="2">
    <location>
        <begin position="76"/>
        <end position="150"/>
    </location>
</feature>
<evidence type="ECO:0000256" key="1">
    <source>
        <dbReference type="ARBA" id="ARBA00022801"/>
    </source>
</evidence>
<keyword evidence="1 3" id="KW-0378">Hydrolase</keyword>
<evidence type="ECO:0000313" key="4">
    <source>
        <dbReference type="Proteomes" id="UP001596143"/>
    </source>
</evidence>
<dbReference type="EMBL" id="JBHSPF010000004">
    <property type="protein sequence ID" value="MFC5627398.1"/>
    <property type="molecule type" value="Genomic_DNA"/>
</dbReference>
<protein>
    <submittedName>
        <fullName evidence="3">PaaI family thioesterase</fullName>
        <ecNumber evidence="3">3.1.2.-</ecNumber>
    </submittedName>
</protein>
<dbReference type="Proteomes" id="UP001596143">
    <property type="component" value="Unassembled WGS sequence"/>
</dbReference>
<evidence type="ECO:0000313" key="3">
    <source>
        <dbReference type="EMBL" id="MFC5627398.1"/>
    </source>
</evidence>
<evidence type="ECO:0000259" key="2">
    <source>
        <dbReference type="Pfam" id="PF03061"/>
    </source>
</evidence>
<dbReference type="GO" id="GO:0016787">
    <property type="term" value="F:hydrolase activity"/>
    <property type="evidence" value="ECO:0007669"/>
    <property type="project" value="UniProtKB-KW"/>
</dbReference>
<reference evidence="4" key="1">
    <citation type="journal article" date="2019" name="Int. J. Syst. Evol. Microbiol.">
        <title>The Global Catalogue of Microorganisms (GCM) 10K type strain sequencing project: providing services to taxonomists for standard genome sequencing and annotation.</title>
        <authorList>
            <consortium name="The Broad Institute Genomics Platform"/>
            <consortium name="The Broad Institute Genome Sequencing Center for Infectious Disease"/>
            <person name="Wu L."/>
            <person name="Ma J."/>
        </authorList>
    </citation>
    <scope>NUCLEOTIDE SEQUENCE [LARGE SCALE GENOMIC DNA]</scope>
    <source>
        <strain evidence="4">CGMCC 1.15790</strain>
    </source>
</reference>
<dbReference type="RefSeq" id="WP_270898424.1">
    <property type="nucleotide sequence ID" value="NZ_JBHSPF010000004.1"/>
</dbReference>
<sequence length="163" mass="18544">MEKKKWIEQLSSIWDQATEEEKNFLTTIPERIQSYQNGTYQLLIDAYLQPTRKWLNEDTYEVTIPLHKGTENLLKITHGGVTATLLDISMGSLVNGLLPENVAAVTLEMKVNYIKPGKGPFLRCEARFISRSKRIFTVEGTVYDEKEKVVAHGTGTFYTITNS</sequence>
<dbReference type="InterPro" id="IPR003736">
    <property type="entry name" value="PAAI_dom"/>
</dbReference>
<dbReference type="Gene3D" id="3.10.129.10">
    <property type="entry name" value="Hotdog Thioesterase"/>
    <property type="match status" value="1"/>
</dbReference>